<dbReference type="Gene3D" id="3.30.1230.10">
    <property type="entry name" value="YlxR-like"/>
    <property type="match status" value="1"/>
</dbReference>
<evidence type="ECO:0000313" key="2">
    <source>
        <dbReference type="Proteomes" id="UP000249746"/>
    </source>
</evidence>
<name>A0A2W6MWF0_9HELI</name>
<dbReference type="OrthoDB" id="5518171at2"/>
<evidence type="ECO:0008006" key="3">
    <source>
        <dbReference type="Google" id="ProtNLM"/>
    </source>
</evidence>
<keyword evidence="2" id="KW-1185">Reference proteome</keyword>
<organism evidence="1 2">
    <name type="scientific">Helicobacter valdiviensis</name>
    <dbReference type="NCBI Taxonomy" id="1458358"/>
    <lineage>
        <taxon>Bacteria</taxon>
        <taxon>Pseudomonadati</taxon>
        <taxon>Campylobacterota</taxon>
        <taxon>Epsilonproteobacteria</taxon>
        <taxon>Campylobacterales</taxon>
        <taxon>Helicobacteraceae</taxon>
        <taxon>Helicobacter</taxon>
    </lineage>
</organism>
<sequence length="83" mass="9769">MKTLNPIRMCVVCRGRFEQKELLRLQYKDSTLQRFSGSGRSFYLCISCRLEARALDCLLRVCKSDKKQKENFKEALKEILIYG</sequence>
<dbReference type="SUPFAM" id="SSF64376">
    <property type="entry name" value="YlxR-like"/>
    <property type="match status" value="1"/>
</dbReference>
<accession>A0A2W6MWF0</accession>
<reference evidence="1 2" key="1">
    <citation type="submission" date="2017-03" db="EMBL/GenBank/DDBJ databases">
        <title>Genomic and clinical evidence uncovers the enterohepatic species Helicobacter valdiviensis as a potential human intestinal pathogen.</title>
        <authorList>
            <person name="Fresia P."/>
            <person name="Jara R."/>
            <person name="Sierra R."/>
            <person name="Ferres I."/>
            <person name="Greif G."/>
            <person name="Iraola G."/>
            <person name="Collado L."/>
        </authorList>
    </citation>
    <scope>NUCLEOTIDE SEQUENCE [LARGE SCALE GENOMIC DNA]</scope>
    <source>
        <strain evidence="1 2">WBE14</strain>
    </source>
</reference>
<gene>
    <name evidence="1" type="ORF">B6S12_02025</name>
</gene>
<dbReference type="EMBL" id="NBIU01000003">
    <property type="protein sequence ID" value="PZT48845.1"/>
    <property type="molecule type" value="Genomic_DNA"/>
</dbReference>
<dbReference type="AlphaFoldDB" id="A0A2W6MWF0"/>
<dbReference type="RefSeq" id="WP_111229153.1">
    <property type="nucleotide sequence ID" value="NZ_NBIU01000003.1"/>
</dbReference>
<protein>
    <recommendedName>
        <fullName evidence="3">YlxR domain-containing protein</fullName>
    </recommendedName>
</protein>
<dbReference type="InterPro" id="IPR035931">
    <property type="entry name" value="YlxR-like_sf"/>
</dbReference>
<comment type="caution">
    <text evidence="1">The sequence shown here is derived from an EMBL/GenBank/DDBJ whole genome shotgun (WGS) entry which is preliminary data.</text>
</comment>
<proteinExistence type="predicted"/>
<evidence type="ECO:0000313" key="1">
    <source>
        <dbReference type="EMBL" id="PZT48845.1"/>
    </source>
</evidence>
<dbReference type="Proteomes" id="UP000249746">
    <property type="component" value="Unassembled WGS sequence"/>
</dbReference>